<feature type="transmembrane region" description="Helical" evidence="13">
    <location>
        <begin position="105"/>
        <end position="126"/>
    </location>
</feature>
<dbReference type="AlphaFoldDB" id="A0A7X2N3Q5"/>
<evidence type="ECO:0000256" key="9">
    <source>
        <dbReference type="ARBA" id="ARBA00022989"/>
    </source>
</evidence>
<dbReference type="GO" id="GO:0015297">
    <property type="term" value="F:antiporter activity"/>
    <property type="evidence" value="ECO:0007669"/>
    <property type="project" value="UniProtKB-KW"/>
</dbReference>
<keyword evidence="6" id="KW-0050">Antiport</keyword>
<evidence type="ECO:0000256" key="13">
    <source>
        <dbReference type="SAM" id="Phobius"/>
    </source>
</evidence>
<dbReference type="NCBIfam" id="TIGR00797">
    <property type="entry name" value="matE"/>
    <property type="match status" value="1"/>
</dbReference>
<keyword evidence="5" id="KW-0813">Transport</keyword>
<comment type="similarity">
    <text evidence="3">Belongs to the multi antimicrobial extrusion (MATE) (TC 2.A.66.1) family.</text>
</comment>
<organism evidence="14 15">
    <name type="scientific">Floccifex porci</name>
    <dbReference type="NCBI Taxonomy" id="2606629"/>
    <lineage>
        <taxon>Bacteria</taxon>
        <taxon>Bacillati</taxon>
        <taxon>Bacillota</taxon>
        <taxon>Erysipelotrichia</taxon>
        <taxon>Erysipelotrichales</taxon>
        <taxon>Erysipelotrichaceae</taxon>
        <taxon>Floccifex</taxon>
    </lineage>
</organism>
<evidence type="ECO:0000256" key="2">
    <source>
        <dbReference type="ARBA" id="ARBA00004651"/>
    </source>
</evidence>
<keyword evidence="7" id="KW-1003">Cell membrane</keyword>
<keyword evidence="15" id="KW-1185">Reference proteome</keyword>
<dbReference type="GO" id="GO:0005886">
    <property type="term" value="C:plasma membrane"/>
    <property type="evidence" value="ECO:0007669"/>
    <property type="project" value="UniProtKB-SubCell"/>
</dbReference>
<feature type="transmembrane region" description="Helical" evidence="13">
    <location>
        <begin position="176"/>
        <end position="197"/>
    </location>
</feature>
<evidence type="ECO:0000256" key="6">
    <source>
        <dbReference type="ARBA" id="ARBA00022449"/>
    </source>
</evidence>
<feature type="transmembrane region" description="Helical" evidence="13">
    <location>
        <begin position="203"/>
        <end position="225"/>
    </location>
</feature>
<dbReference type="GO" id="GO:0042910">
    <property type="term" value="F:xenobiotic transmembrane transporter activity"/>
    <property type="evidence" value="ECO:0007669"/>
    <property type="project" value="InterPro"/>
</dbReference>
<feature type="transmembrane region" description="Helical" evidence="13">
    <location>
        <begin position="146"/>
        <end position="164"/>
    </location>
</feature>
<dbReference type="RefSeq" id="WP_154460608.1">
    <property type="nucleotide sequence ID" value="NZ_JAQYTQ010000058.1"/>
</dbReference>
<evidence type="ECO:0000256" key="12">
    <source>
        <dbReference type="ARBA" id="ARBA00031636"/>
    </source>
</evidence>
<evidence type="ECO:0000256" key="4">
    <source>
        <dbReference type="ARBA" id="ARBA00020268"/>
    </source>
</evidence>
<keyword evidence="11 13" id="KW-0472">Membrane</keyword>
<evidence type="ECO:0000256" key="10">
    <source>
        <dbReference type="ARBA" id="ARBA00023065"/>
    </source>
</evidence>
<dbReference type="EMBL" id="VUMM01000015">
    <property type="protein sequence ID" value="MSS01900.1"/>
    <property type="molecule type" value="Genomic_DNA"/>
</dbReference>
<dbReference type="InterPro" id="IPR002528">
    <property type="entry name" value="MATE_fam"/>
</dbReference>
<feature type="transmembrane region" description="Helical" evidence="13">
    <location>
        <begin position="324"/>
        <end position="346"/>
    </location>
</feature>
<evidence type="ECO:0000313" key="14">
    <source>
        <dbReference type="EMBL" id="MSS01900.1"/>
    </source>
</evidence>
<reference evidence="14 15" key="1">
    <citation type="submission" date="2019-08" db="EMBL/GenBank/DDBJ databases">
        <title>In-depth cultivation of the pig gut microbiome towards novel bacterial diversity and tailored functional studies.</title>
        <authorList>
            <person name="Wylensek D."/>
            <person name="Hitch T.C.A."/>
            <person name="Clavel T."/>
        </authorList>
    </citation>
    <scope>NUCLEOTIDE SEQUENCE [LARGE SCALE GENOMIC DNA]</scope>
    <source>
        <strain evidence="14 15">LKV-178-WT-2G</strain>
    </source>
</reference>
<dbReference type="InterPro" id="IPR050222">
    <property type="entry name" value="MATE_MdtK"/>
</dbReference>
<evidence type="ECO:0000313" key="15">
    <source>
        <dbReference type="Proteomes" id="UP000470082"/>
    </source>
</evidence>
<dbReference type="GO" id="GO:0006811">
    <property type="term" value="P:monoatomic ion transport"/>
    <property type="evidence" value="ECO:0007669"/>
    <property type="project" value="UniProtKB-KW"/>
</dbReference>
<proteinExistence type="inferred from homology"/>
<dbReference type="PIRSF" id="PIRSF006603">
    <property type="entry name" value="DinF"/>
    <property type="match status" value="1"/>
</dbReference>
<evidence type="ECO:0000256" key="3">
    <source>
        <dbReference type="ARBA" id="ARBA00010199"/>
    </source>
</evidence>
<dbReference type="InterPro" id="IPR048279">
    <property type="entry name" value="MdtK-like"/>
</dbReference>
<dbReference type="CDD" id="cd13137">
    <property type="entry name" value="MATE_NorM_like"/>
    <property type="match status" value="1"/>
</dbReference>
<comment type="subcellular location">
    <subcellularLocation>
        <location evidence="2">Cell membrane</location>
        <topology evidence="2">Multi-pass membrane protein</topology>
    </subcellularLocation>
</comment>
<dbReference type="PANTHER" id="PTHR43298:SF2">
    <property type="entry name" value="FMN_FAD EXPORTER YEEO-RELATED"/>
    <property type="match status" value="1"/>
</dbReference>
<evidence type="ECO:0000256" key="5">
    <source>
        <dbReference type="ARBA" id="ARBA00022448"/>
    </source>
</evidence>
<feature type="transmembrane region" description="Helical" evidence="13">
    <location>
        <begin position="60"/>
        <end position="84"/>
    </location>
</feature>
<evidence type="ECO:0000256" key="1">
    <source>
        <dbReference type="ARBA" id="ARBA00003408"/>
    </source>
</evidence>
<comment type="function">
    <text evidence="1">Multidrug efflux pump.</text>
</comment>
<name>A0A7X2N3Q5_9FIRM</name>
<protein>
    <recommendedName>
        <fullName evidence="4">Probable multidrug resistance protein NorM</fullName>
    </recommendedName>
    <alternativeName>
        <fullName evidence="12">Multidrug-efflux transporter</fullName>
    </alternativeName>
</protein>
<accession>A0A7X2N3Q5</accession>
<keyword evidence="10" id="KW-0406">Ion transport</keyword>
<keyword evidence="8 13" id="KW-0812">Transmembrane</keyword>
<keyword evidence="9 13" id="KW-1133">Transmembrane helix</keyword>
<comment type="caution">
    <text evidence="14">The sequence shown here is derived from an EMBL/GenBank/DDBJ whole genome shotgun (WGS) entry which is preliminary data.</text>
</comment>
<dbReference type="Proteomes" id="UP000470082">
    <property type="component" value="Unassembled WGS sequence"/>
</dbReference>
<evidence type="ECO:0000256" key="11">
    <source>
        <dbReference type="ARBA" id="ARBA00023136"/>
    </source>
</evidence>
<evidence type="ECO:0000256" key="7">
    <source>
        <dbReference type="ARBA" id="ARBA00022475"/>
    </source>
</evidence>
<gene>
    <name evidence="14" type="ORF">FYJ50_07315</name>
</gene>
<feature type="transmembrane region" description="Helical" evidence="13">
    <location>
        <begin position="21"/>
        <end position="40"/>
    </location>
</feature>
<dbReference type="PANTHER" id="PTHR43298">
    <property type="entry name" value="MULTIDRUG RESISTANCE PROTEIN NORM-RELATED"/>
    <property type="match status" value="1"/>
</dbReference>
<sequence length="459" mass="50987">MKKSLLMDVIEGKNLSFAQKNKLIIQLSLPTIFAQISTIIMEYIDASMVGRLGANDSASIGLVSSTIWLLTGLSSSFNAGFTVLMTHCIGANEKKEARNIMKQGFLVCLTLSVIVSIVSIVLSPILPVWLKGNVEIIKNASNYLKIYSFFIPFHCMNVMASFCLQASGNMKIPSIFNILMCLLNVILNYYFIFPAGLNMGVKGASLATGLSIVFCMICLLFFIFYKSEILSFQKKERISWDLITIKRAFQIGFPVTIESALTSLSYIVFTRIVAPLGTLSIAANSFAITAESLCYMPAYGIANAATTIIGQTLGARREDMTISFAYIITFFTVIMMSFSGCLLYFFSQEMIQVLTPDIEVQNIAVSILKIEAFAEPLYGASIVCAGIFRGAKDTLSSTRFNFISMWLVRLPLAYIMSLQYGLKGAWISMCLELCFRGSLFLFRLFRKTWLSYGLIIKIN</sequence>
<evidence type="ECO:0000256" key="8">
    <source>
        <dbReference type="ARBA" id="ARBA00022692"/>
    </source>
</evidence>
<dbReference type="Pfam" id="PF01554">
    <property type="entry name" value="MatE"/>
    <property type="match status" value="2"/>
</dbReference>